<organism evidence="1 2">
    <name type="scientific">Dolichospermum circinale CS-537/01</name>
    <dbReference type="NCBI Taxonomy" id="3021739"/>
    <lineage>
        <taxon>Bacteria</taxon>
        <taxon>Bacillati</taxon>
        <taxon>Cyanobacteriota</taxon>
        <taxon>Cyanophyceae</taxon>
        <taxon>Nostocales</taxon>
        <taxon>Aphanizomenonaceae</taxon>
        <taxon>Dolichospermum</taxon>
        <taxon>Dolichospermum circinale</taxon>
    </lineage>
</organism>
<protein>
    <submittedName>
        <fullName evidence="1">Uncharacterized protein</fullName>
    </submittedName>
</protein>
<comment type="caution">
    <text evidence="1">The sequence shown here is derived from an EMBL/GenBank/DDBJ whole genome shotgun (WGS) entry which is preliminary data.</text>
</comment>
<dbReference type="EMBL" id="JAQMTU010000128">
    <property type="protein sequence ID" value="MDB9488915.1"/>
    <property type="molecule type" value="Genomic_DNA"/>
</dbReference>
<dbReference type="Proteomes" id="UP001212123">
    <property type="component" value="Unassembled WGS sequence"/>
</dbReference>
<keyword evidence="2" id="KW-1185">Reference proteome</keyword>
<evidence type="ECO:0000313" key="2">
    <source>
        <dbReference type="Proteomes" id="UP001212123"/>
    </source>
</evidence>
<reference evidence="1 2" key="1">
    <citation type="submission" date="2023-01" db="EMBL/GenBank/DDBJ databases">
        <title>Genomes from the Australian National Cyanobacteria Reference Collection.</title>
        <authorList>
            <person name="Willis A."/>
            <person name="Lee E.M.F."/>
        </authorList>
    </citation>
    <scope>NUCLEOTIDE SEQUENCE [LARGE SCALE GENOMIC DNA]</scope>
    <source>
        <strain evidence="1 2">CS-537/01</strain>
    </source>
</reference>
<gene>
    <name evidence="1" type="ORF">PN492_20560</name>
</gene>
<accession>A0ABT5AAA6</accession>
<dbReference type="InterPro" id="IPR036890">
    <property type="entry name" value="HATPase_C_sf"/>
</dbReference>
<sequence>MMSQNSCIFRLQYLSNGILVTIKILTWDDFVVMEVADTGIGIVFNSAA</sequence>
<name>A0ABT5AAA6_9CYAN</name>
<evidence type="ECO:0000313" key="1">
    <source>
        <dbReference type="EMBL" id="MDB9488915.1"/>
    </source>
</evidence>
<proteinExistence type="predicted"/>
<dbReference type="SUPFAM" id="SSF55874">
    <property type="entry name" value="ATPase domain of HSP90 chaperone/DNA topoisomerase II/histidine kinase"/>
    <property type="match status" value="1"/>
</dbReference>
<dbReference type="RefSeq" id="WP_155963628.1">
    <property type="nucleotide sequence ID" value="NZ_JAQMTU010000128.1"/>
</dbReference>